<dbReference type="InterPro" id="IPR017871">
    <property type="entry name" value="ABC_transporter-like_CS"/>
</dbReference>
<dbReference type="SMART" id="SM00382">
    <property type="entry name" value="AAA"/>
    <property type="match status" value="1"/>
</dbReference>
<evidence type="ECO:0000256" key="3">
    <source>
        <dbReference type="ARBA" id="ARBA00022840"/>
    </source>
</evidence>
<dbReference type="Pfam" id="PF00005">
    <property type="entry name" value="ABC_tran"/>
    <property type="match status" value="1"/>
</dbReference>
<feature type="domain" description="ABC transporter" evidence="4">
    <location>
        <begin position="5"/>
        <end position="246"/>
    </location>
</feature>
<evidence type="ECO:0000313" key="5">
    <source>
        <dbReference type="EMBL" id="MFD2264929.1"/>
    </source>
</evidence>
<dbReference type="InterPro" id="IPR003593">
    <property type="entry name" value="AAA+_ATPase"/>
</dbReference>
<dbReference type="PROSITE" id="PS50893">
    <property type="entry name" value="ABC_TRANSPORTER_2"/>
    <property type="match status" value="1"/>
</dbReference>
<accession>A0ABW5DYQ1</accession>
<reference evidence="6" key="1">
    <citation type="journal article" date="2019" name="Int. J. Syst. Evol. Microbiol.">
        <title>The Global Catalogue of Microorganisms (GCM) 10K type strain sequencing project: providing services to taxonomists for standard genome sequencing and annotation.</title>
        <authorList>
            <consortium name="The Broad Institute Genomics Platform"/>
            <consortium name="The Broad Institute Genome Sequencing Center for Infectious Disease"/>
            <person name="Wu L."/>
            <person name="Ma J."/>
        </authorList>
    </citation>
    <scope>NUCLEOTIDE SEQUENCE [LARGE SCALE GENOMIC DNA]</scope>
    <source>
        <strain evidence="6">CGMCC 1.19062</strain>
    </source>
</reference>
<keyword evidence="6" id="KW-1185">Reference proteome</keyword>
<dbReference type="EMBL" id="JBHUIP010000014">
    <property type="protein sequence ID" value="MFD2264929.1"/>
    <property type="molecule type" value="Genomic_DNA"/>
</dbReference>
<dbReference type="GO" id="GO:0005524">
    <property type="term" value="F:ATP binding"/>
    <property type="evidence" value="ECO:0007669"/>
    <property type="project" value="UniProtKB-KW"/>
</dbReference>
<evidence type="ECO:0000259" key="4">
    <source>
        <dbReference type="PROSITE" id="PS50893"/>
    </source>
</evidence>
<dbReference type="SUPFAM" id="SSF52540">
    <property type="entry name" value="P-loop containing nucleoside triphosphate hydrolases"/>
    <property type="match status" value="1"/>
</dbReference>
<dbReference type="InterPro" id="IPR003439">
    <property type="entry name" value="ABC_transporter-like_ATP-bd"/>
</dbReference>
<dbReference type="RefSeq" id="WP_379878073.1">
    <property type="nucleotide sequence ID" value="NZ_JBHUIP010000014.1"/>
</dbReference>
<protein>
    <submittedName>
        <fullName evidence="5">ABC transporter ATP-binding protein</fullName>
    </submittedName>
</protein>
<dbReference type="PANTHER" id="PTHR45772">
    <property type="entry name" value="CONSERVED COMPONENT OF ABC TRANSPORTER FOR NATURAL AMINO ACIDS-RELATED"/>
    <property type="match status" value="1"/>
</dbReference>
<evidence type="ECO:0000256" key="2">
    <source>
        <dbReference type="ARBA" id="ARBA00022741"/>
    </source>
</evidence>
<keyword evidence="1" id="KW-0813">Transport</keyword>
<dbReference type="PANTHER" id="PTHR45772:SF2">
    <property type="entry name" value="ABC TRANSPORTER ATP-BINDING PROTEIN"/>
    <property type="match status" value="1"/>
</dbReference>
<name>A0ABW5DYQ1_9PROT</name>
<evidence type="ECO:0000313" key="6">
    <source>
        <dbReference type="Proteomes" id="UP001597295"/>
    </source>
</evidence>
<dbReference type="Gene3D" id="3.40.50.300">
    <property type="entry name" value="P-loop containing nucleotide triphosphate hydrolases"/>
    <property type="match status" value="1"/>
</dbReference>
<dbReference type="Proteomes" id="UP001597295">
    <property type="component" value="Unassembled WGS sequence"/>
</dbReference>
<dbReference type="Pfam" id="PF12399">
    <property type="entry name" value="BCA_ABC_TP_C"/>
    <property type="match status" value="1"/>
</dbReference>
<keyword evidence="2" id="KW-0547">Nucleotide-binding</keyword>
<evidence type="ECO:0000256" key="1">
    <source>
        <dbReference type="ARBA" id="ARBA00022448"/>
    </source>
</evidence>
<proteinExistence type="predicted"/>
<dbReference type="InterPro" id="IPR027417">
    <property type="entry name" value="P-loop_NTPase"/>
</dbReference>
<dbReference type="CDD" id="cd03219">
    <property type="entry name" value="ABC_Mj1267_LivG_branched"/>
    <property type="match status" value="1"/>
</dbReference>
<gene>
    <name evidence="5" type="ORF">ACFSM5_18630</name>
</gene>
<sequence>MSAILKVEGLVKRFGGITATDDCWLEVAAGEIHGLIGPNGAGKTTLLSQIAGSLKPSAGAIHFDGQAITGLPIHRRVGRGIVRSFQITNLYKTWRVRDAVALAVQARSGSSFRFWQPVQSEKALTDEAAAILASLDMAALGDRITGDLSHGEQRLVEIAMALATAPRLLLLDEPMAGLGPSESERLTEQLQALKGRYSLLLVEHDMAAVFRLSDRISVLVAGKVIASGLPDAIRNDDDVKRAYLGEEAI</sequence>
<dbReference type="InterPro" id="IPR051120">
    <property type="entry name" value="ABC_AA/LPS_Transport"/>
</dbReference>
<dbReference type="PROSITE" id="PS00211">
    <property type="entry name" value="ABC_TRANSPORTER_1"/>
    <property type="match status" value="1"/>
</dbReference>
<dbReference type="InterPro" id="IPR032823">
    <property type="entry name" value="BCA_ABC_TP_C"/>
</dbReference>
<keyword evidence="3 5" id="KW-0067">ATP-binding</keyword>
<organism evidence="5 6">
    <name type="scientific">Lacibacterium aquatile</name>
    <dbReference type="NCBI Taxonomy" id="1168082"/>
    <lineage>
        <taxon>Bacteria</taxon>
        <taxon>Pseudomonadati</taxon>
        <taxon>Pseudomonadota</taxon>
        <taxon>Alphaproteobacteria</taxon>
        <taxon>Rhodospirillales</taxon>
        <taxon>Rhodospirillaceae</taxon>
    </lineage>
</organism>
<comment type="caution">
    <text evidence="5">The sequence shown here is derived from an EMBL/GenBank/DDBJ whole genome shotgun (WGS) entry which is preliminary data.</text>
</comment>